<accession>A0A0E9VRI7</accession>
<feature type="region of interest" description="Disordered" evidence="1">
    <location>
        <begin position="1"/>
        <end position="23"/>
    </location>
</feature>
<name>A0A0E9VRI7_ANGAN</name>
<dbReference type="AlphaFoldDB" id="A0A0E9VRI7"/>
<proteinExistence type="predicted"/>
<reference evidence="2" key="1">
    <citation type="submission" date="2014-11" db="EMBL/GenBank/DDBJ databases">
        <authorList>
            <person name="Amaro Gonzalez C."/>
        </authorList>
    </citation>
    <scope>NUCLEOTIDE SEQUENCE</scope>
</reference>
<evidence type="ECO:0000256" key="1">
    <source>
        <dbReference type="SAM" id="MobiDB-lite"/>
    </source>
</evidence>
<dbReference type="EMBL" id="GBXM01027950">
    <property type="protein sequence ID" value="JAH80627.1"/>
    <property type="molecule type" value="Transcribed_RNA"/>
</dbReference>
<sequence length="40" mass="4465">MRFSGSTVATAQGILHQSQGTQHGRYELLLSKEDSCDKRK</sequence>
<protein>
    <submittedName>
        <fullName evidence="2">Uncharacterized protein</fullName>
    </submittedName>
</protein>
<evidence type="ECO:0000313" key="2">
    <source>
        <dbReference type="EMBL" id="JAH80627.1"/>
    </source>
</evidence>
<reference evidence="2" key="2">
    <citation type="journal article" date="2015" name="Fish Shellfish Immunol.">
        <title>Early steps in the European eel (Anguilla anguilla)-Vibrio vulnificus interaction in the gills: Role of the RtxA13 toxin.</title>
        <authorList>
            <person name="Callol A."/>
            <person name="Pajuelo D."/>
            <person name="Ebbesson L."/>
            <person name="Teles M."/>
            <person name="MacKenzie S."/>
            <person name="Amaro C."/>
        </authorList>
    </citation>
    <scope>NUCLEOTIDE SEQUENCE</scope>
</reference>
<feature type="compositionally biased region" description="Polar residues" evidence="1">
    <location>
        <begin position="1"/>
        <end position="22"/>
    </location>
</feature>
<organism evidence="2">
    <name type="scientific">Anguilla anguilla</name>
    <name type="common">European freshwater eel</name>
    <name type="synonym">Muraena anguilla</name>
    <dbReference type="NCBI Taxonomy" id="7936"/>
    <lineage>
        <taxon>Eukaryota</taxon>
        <taxon>Metazoa</taxon>
        <taxon>Chordata</taxon>
        <taxon>Craniata</taxon>
        <taxon>Vertebrata</taxon>
        <taxon>Euteleostomi</taxon>
        <taxon>Actinopterygii</taxon>
        <taxon>Neopterygii</taxon>
        <taxon>Teleostei</taxon>
        <taxon>Anguilliformes</taxon>
        <taxon>Anguillidae</taxon>
        <taxon>Anguilla</taxon>
    </lineage>
</organism>